<dbReference type="Proteomes" id="UP001529510">
    <property type="component" value="Unassembled WGS sequence"/>
</dbReference>
<evidence type="ECO:0000313" key="2">
    <source>
        <dbReference type="EMBL" id="KAL0170851.1"/>
    </source>
</evidence>
<evidence type="ECO:0000313" key="3">
    <source>
        <dbReference type="Proteomes" id="UP001529510"/>
    </source>
</evidence>
<comment type="caution">
    <text evidence="2">The sequence shown here is derived from an EMBL/GenBank/DDBJ whole genome shotgun (WGS) entry which is preliminary data.</text>
</comment>
<feature type="region of interest" description="Disordered" evidence="1">
    <location>
        <begin position="1"/>
        <end position="79"/>
    </location>
</feature>
<evidence type="ECO:0000256" key="1">
    <source>
        <dbReference type="SAM" id="MobiDB-lite"/>
    </source>
</evidence>
<organism evidence="2 3">
    <name type="scientific">Cirrhinus mrigala</name>
    <name type="common">Mrigala</name>
    <dbReference type="NCBI Taxonomy" id="683832"/>
    <lineage>
        <taxon>Eukaryota</taxon>
        <taxon>Metazoa</taxon>
        <taxon>Chordata</taxon>
        <taxon>Craniata</taxon>
        <taxon>Vertebrata</taxon>
        <taxon>Euteleostomi</taxon>
        <taxon>Actinopterygii</taxon>
        <taxon>Neopterygii</taxon>
        <taxon>Teleostei</taxon>
        <taxon>Ostariophysi</taxon>
        <taxon>Cypriniformes</taxon>
        <taxon>Cyprinidae</taxon>
        <taxon>Labeoninae</taxon>
        <taxon>Labeonini</taxon>
        <taxon>Cirrhinus</taxon>
    </lineage>
</organism>
<dbReference type="AlphaFoldDB" id="A0ABD0PD77"/>
<proteinExistence type="predicted"/>
<protein>
    <submittedName>
        <fullName evidence="2">Uncharacterized protein</fullName>
    </submittedName>
</protein>
<name>A0ABD0PD77_CIRMR</name>
<feature type="non-terminal residue" evidence="2">
    <location>
        <position position="1"/>
    </location>
</feature>
<accession>A0ABD0PD77</accession>
<sequence length="79" mass="8448">RAGGVRTSAWSCGHEHGITDPPPSTESPSSLAFVTPSSSSPSIPRNDHDSSDPPRPQRCWTGVGVRSRRPKGTDQHHHG</sequence>
<keyword evidence="3" id="KW-1185">Reference proteome</keyword>
<dbReference type="EMBL" id="JAMKFB020000017">
    <property type="protein sequence ID" value="KAL0170851.1"/>
    <property type="molecule type" value="Genomic_DNA"/>
</dbReference>
<gene>
    <name evidence="2" type="ORF">M9458_035447</name>
</gene>
<reference evidence="2 3" key="1">
    <citation type="submission" date="2024-05" db="EMBL/GenBank/DDBJ databases">
        <title>Genome sequencing and assembly of Indian major carp, Cirrhinus mrigala (Hamilton, 1822).</title>
        <authorList>
            <person name="Mohindra V."/>
            <person name="Chowdhury L.M."/>
            <person name="Lal K."/>
            <person name="Jena J.K."/>
        </authorList>
    </citation>
    <scope>NUCLEOTIDE SEQUENCE [LARGE SCALE GENOMIC DNA]</scope>
    <source>
        <strain evidence="2">CM1030</strain>
        <tissue evidence="2">Blood</tissue>
    </source>
</reference>